<feature type="transmembrane region" description="Helical" evidence="5">
    <location>
        <begin position="108"/>
        <end position="128"/>
    </location>
</feature>
<evidence type="ECO:0000256" key="3">
    <source>
        <dbReference type="ARBA" id="ARBA00023136"/>
    </source>
</evidence>
<dbReference type="AlphaFoldDB" id="A0A7M7GQD5"/>
<evidence type="ECO:0008006" key="8">
    <source>
        <dbReference type="Google" id="ProtNLM"/>
    </source>
</evidence>
<evidence type="ECO:0000256" key="5">
    <source>
        <dbReference type="SAM" id="Phobius"/>
    </source>
</evidence>
<feature type="transmembrane region" description="Helical" evidence="5">
    <location>
        <begin position="393"/>
        <end position="415"/>
    </location>
</feature>
<feature type="region of interest" description="Disordered" evidence="4">
    <location>
        <begin position="660"/>
        <end position="686"/>
    </location>
</feature>
<dbReference type="OrthoDB" id="10069710at2759"/>
<dbReference type="InParanoid" id="A0A7M7GQD5"/>
<dbReference type="PANTHER" id="PTHR23121:SF9">
    <property type="entry name" value="SODIUM-DEPENDENT GLUCOSE TRANSPORTER 1"/>
    <property type="match status" value="1"/>
</dbReference>
<feature type="transmembrane region" description="Helical" evidence="5">
    <location>
        <begin position="487"/>
        <end position="508"/>
    </location>
</feature>
<dbReference type="OMA" id="CTNPRET"/>
<dbReference type="GeneID" id="583452"/>
<dbReference type="EnsemblMetazoa" id="XM_783358">
    <property type="protein sequence ID" value="XP_788451"/>
    <property type="gene ID" value="LOC583452"/>
</dbReference>
<accession>A0A7M7GQD5</accession>
<feature type="region of interest" description="Disordered" evidence="4">
    <location>
        <begin position="223"/>
        <end position="387"/>
    </location>
</feature>
<keyword evidence="3 5" id="KW-0472">Membrane</keyword>
<organism evidence="6 7">
    <name type="scientific">Strongylocentrotus purpuratus</name>
    <name type="common">Purple sea urchin</name>
    <dbReference type="NCBI Taxonomy" id="7668"/>
    <lineage>
        <taxon>Eukaryota</taxon>
        <taxon>Metazoa</taxon>
        <taxon>Echinodermata</taxon>
        <taxon>Eleutherozoa</taxon>
        <taxon>Echinozoa</taxon>
        <taxon>Echinoidea</taxon>
        <taxon>Euechinoidea</taxon>
        <taxon>Echinacea</taxon>
        <taxon>Camarodonta</taxon>
        <taxon>Echinidea</taxon>
        <taxon>Strongylocentrotidae</taxon>
        <taxon>Strongylocentrotus</taxon>
    </lineage>
</organism>
<dbReference type="SUPFAM" id="SSF103473">
    <property type="entry name" value="MFS general substrate transporter"/>
    <property type="match status" value="2"/>
</dbReference>
<dbReference type="KEGG" id="spu:583452"/>
<keyword evidence="1 5" id="KW-0812">Transmembrane</keyword>
<evidence type="ECO:0000256" key="1">
    <source>
        <dbReference type="ARBA" id="ARBA00022692"/>
    </source>
</evidence>
<evidence type="ECO:0000256" key="2">
    <source>
        <dbReference type="ARBA" id="ARBA00022989"/>
    </source>
</evidence>
<dbReference type="InterPro" id="IPR011701">
    <property type="entry name" value="MFS"/>
</dbReference>
<feature type="transmembrane region" description="Helical" evidence="5">
    <location>
        <begin position="169"/>
        <end position="192"/>
    </location>
</feature>
<dbReference type="Pfam" id="PF07690">
    <property type="entry name" value="MFS_1"/>
    <property type="match status" value="2"/>
</dbReference>
<dbReference type="FunFam" id="1.20.1250.20:FF:001038">
    <property type="entry name" value="Uncharacterized protein"/>
    <property type="match status" value="1"/>
</dbReference>
<evidence type="ECO:0000256" key="4">
    <source>
        <dbReference type="SAM" id="MobiDB-lite"/>
    </source>
</evidence>
<keyword evidence="2 5" id="KW-1133">Transmembrane helix</keyword>
<feature type="transmembrane region" description="Helical" evidence="5">
    <location>
        <begin position="607"/>
        <end position="627"/>
    </location>
</feature>
<feature type="transmembrane region" description="Helical" evidence="5">
    <location>
        <begin position="446"/>
        <end position="467"/>
    </location>
</feature>
<evidence type="ECO:0000313" key="7">
    <source>
        <dbReference type="Proteomes" id="UP000007110"/>
    </source>
</evidence>
<feature type="compositionally biased region" description="Polar residues" evidence="4">
    <location>
        <begin position="269"/>
        <end position="369"/>
    </location>
</feature>
<feature type="transmembrane region" description="Helical" evidence="5">
    <location>
        <begin position="134"/>
        <end position="157"/>
    </location>
</feature>
<dbReference type="PANTHER" id="PTHR23121">
    <property type="entry name" value="SODIUM-DEPENDENT GLUCOSE TRANSPORTER 1"/>
    <property type="match status" value="1"/>
</dbReference>
<reference evidence="6" key="2">
    <citation type="submission" date="2021-01" db="UniProtKB">
        <authorList>
            <consortium name="EnsemblMetazoa"/>
        </authorList>
    </citation>
    <scope>IDENTIFICATION</scope>
</reference>
<feature type="compositionally biased region" description="Basic and acidic residues" evidence="4">
    <location>
        <begin position="254"/>
        <end position="263"/>
    </location>
</feature>
<evidence type="ECO:0000313" key="6">
    <source>
        <dbReference type="EnsemblMetazoa" id="XP_003727775"/>
    </source>
</evidence>
<dbReference type="FunCoup" id="A0A7M7GQD5">
    <property type="interactions" value="25"/>
</dbReference>
<protein>
    <recommendedName>
        <fullName evidence="8">Sodium-dependent glucose transporter 1</fullName>
    </recommendedName>
</protein>
<keyword evidence="7" id="KW-1185">Reference proteome</keyword>
<dbReference type="Gene3D" id="1.20.1250.20">
    <property type="entry name" value="MFS general substrate transporter like domains"/>
    <property type="match status" value="2"/>
</dbReference>
<feature type="transmembrane region" description="Helical" evidence="5">
    <location>
        <begin position="574"/>
        <end position="595"/>
    </location>
</feature>
<dbReference type="InterPro" id="IPR036259">
    <property type="entry name" value="MFS_trans_sf"/>
</dbReference>
<dbReference type="Proteomes" id="UP000007110">
    <property type="component" value="Unassembled WGS sequence"/>
</dbReference>
<feature type="transmembrane region" description="Helical" evidence="5">
    <location>
        <begin position="539"/>
        <end position="562"/>
    </location>
</feature>
<dbReference type="EnsemblMetazoa" id="XM_003727727">
    <property type="protein sequence ID" value="XP_003727775"/>
    <property type="gene ID" value="LOC583452"/>
</dbReference>
<name>A0A7M7GQD5_STRPU</name>
<dbReference type="FunFam" id="1.20.1250.20:FF:000448">
    <property type="entry name" value="Major facilitator superfamily domain containing 4B"/>
    <property type="match status" value="1"/>
</dbReference>
<dbReference type="RefSeq" id="XP_788451.2">
    <property type="nucleotide sequence ID" value="XM_783358.5"/>
</dbReference>
<proteinExistence type="predicted"/>
<dbReference type="GO" id="GO:0022857">
    <property type="term" value="F:transmembrane transporter activity"/>
    <property type="evidence" value="ECO:0007669"/>
    <property type="project" value="InterPro"/>
</dbReference>
<dbReference type="RefSeq" id="XP_003727775.2">
    <property type="nucleotide sequence ID" value="XM_003727727.3"/>
</dbReference>
<reference evidence="7" key="1">
    <citation type="submission" date="2015-02" db="EMBL/GenBank/DDBJ databases">
        <title>Genome sequencing for Strongylocentrotus purpuratus.</title>
        <authorList>
            <person name="Murali S."/>
            <person name="Liu Y."/>
            <person name="Vee V."/>
            <person name="English A."/>
            <person name="Wang M."/>
            <person name="Skinner E."/>
            <person name="Han Y."/>
            <person name="Muzny D.M."/>
            <person name="Worley K.C."/>
            <person name="Gibbs R.A."/>
        </authorList>
    </citation>
    <scope>NUCLEOTIDE SEQUENCE</scope>
</reference>
<feature type="transmembrane region" description="Helical" evidence="5">
    <location>
        <begin position="80"/>
        <end position="101"/>
    </location>
</feature>
<feature type="transmembrane region" description="Helical" evidence="5">
    <location>
        <begin position="46"/>
        <end position="68"/>
    </location>
</feature>
<sequence>MADSDDEEILYDNDLGRNLIGGKRVKNVDDVLNGGKKDKRKLRKTLALCLAFLCLGLCLAILGPTLLSLQKHLDTTLPKISWVFAGRSVGYLFGAILGGMLFQSFNPLFLLSVVLFLCGIGVLAVPFVTSVLVLAVSISSVGISMGVLDTGANLLCLRMWGKKRSGTMLQALHFSFALGAFISPLVAAPFLAETTAANSTMLVLPSPMINVTLASPVISPVPGAPSENGTLNTGGAAKPITTEGVDKSNGTELTDQREKRDAVNEGTVEPSTIEGTVKPSTTKGTVKPSTTKGTVKPSTTKGTVKPSTTKGTVKPSTTKGTVKPSTTKGTVKPSTTKGTVKPSTTKGTVKPSTTKGTVKPSTTKGTVQPITIAGKDTPSKSEQPAPQREVERFAMPFIIIGILVLLTCGLFFYLLCTKPKEEPGYTGSEHSDGTSAKDNSPFRTRILILLFFFYFLYVGGEVAYGSFVPMFASKSQHHFEQDRASHVAALFWGAFCLGRGLAICLASVISPLKMVIADMVGCVTASLALTLFADSNENILWICSALLGLSMASLFPTGIVWLETYTPVTGNTASFLIVGSALGEMCVPVLIGYLFEDRIGPMVLMYWMLATSALSALIFVYVFWLMAESGREKKSLPAEKSPALELFQSVEEALPMEELFKNGGSNNKQMSKPRVPPILKRKNHKE</sequence>